<dbReference type="Pfam" id="PF16335">
    <property type="entry name" value="GtaA_6_Hairpin"/>
    <property type="match status" value="1"/>
</dbReference>
<protein>
    <recommendedName>
        <fullName evidence="1">PA14 domain-containing protein</fullName>
    </recommendedName>
</protein>
<gene>
    <name evidence="2" type="ORF">SAMN04487894_108103</name>
</gene>
<sequence>MYHFMLQSVYRGVRSYVLLMVLFLCVQEGYSQEQKAPSYPLITHTPYFSIWSNTDQLNESVTTHWSGTEQSLIGIVKVDGRFYRFLGREQGHFAAVAPTSEEAPYSVQYTEQEPGSGWNAPGFDDRNWKKGAAPFSDDRSVAKTFWDTDDLWVRRTFNVKGPVKGDLYLKINHDDNIDIYLNGNLVYHKIGWVNRMTYLELNKALRASLKEGKNVLAVHLRNTAGGRHLDLGISRKVPPPASQQVLKATQSNVEVKALQTVYDFKAGGVDLTVRFISPLLLKELDLMARPVSYITYAVKSNDGRQHDVKVYLGASSNIAVNESSQEVMANVVSNGALNMLQTGTTSQPVLAKKGDDLRIDWGYFYVGARKEMTTQFITRNQEEGIAGFTGNRAVGNQSGIRGKNLVLNTVLNMGKIGAAGKEQFMLLGYDELYSIQYFHNNLRPWWNKNGDKTFTAIMNEAAASYNTVVKKVNDFDKVIYGDAFRAGGAAYAKLCELVYRQSIAAHALVESPQKDLLFLSKENFSNGSINTVDLTYPSAPLFLAYNAALQKGMMNGIFYYSESGKWTKPFAAHDLGTYPLANGQTYGEDMPVEEAGNMIILMAAIARVDGNAGYARAHWKTLTTWADYLSRDGFDPANQLCTDDFAGHMARNVNLSAKAIMALRSYAMLAEMLGEKETARKYLALVKPMVPKWMELANDGDHYTLAFEKKGTWSQKYNLVWDKVLNFNLFPQSVYDKEIRFYLTKQQEYGLPLDSRKTYTKSDWIMWTATMTGNRGDFEKFIEPLYRYARETKSRVPMSDWHETTTGKQVGFQARSVVGGYFMKVLDQQLNKR</sequence>
<organism evidence="2 3">
    <name type="scientific">Niabella drilacis (strain DSM 25811 / CCM 8410 / CCUG 62505 / LMG 26954 / E90)</name>
    <dbReference type="NCBI Taxonomy" id="1285928"/>
    <lineage>
        <taxon>Bacteria</taxon>
        <taxon>Pseudomonadati</taxon>
        <taxon>Bacteroidota</taxon>
        <taxon>Chitinophagia</taxon>
        <taxon>Chitinophagales</taxon>
        <taxon>Chitinophagaceae</taxon>
        <taxon>Niabella</taxon>
    </lineage>
</organism>
<dbReference type="Gene3D" id="1.50.10.10">
    <property type="match status" value="1"/>
</dbReference>
<name>A0A1G6U0L9_NIADE</name>
<dbReference type="Pfam" id="PF17168">
    <property type="entry name" value="DUF5127"/>
    <property type="match status" value="1"/>
</dbReference>
<keyword evidence="3" id="KW-1185">Reference proteome</keyword>
<dbReference type="InterPro" id="IPR008979">
    <property type="entry name" value="Galactose-bd-like_sf"/>
</dbReference>
<dbReference type="GO" id="GO:0005975">
    <property type="term" value="P:carbohydrate metabolic process"/>
    <property type="evidence" value="ECO:0007669"/>
    <property type="project" value="InterPro"/>
</dbReference>
<dbReference type="Pfam" id="PF16334">
    <property type="entry name" value="DUF4964"/>
    <property type="match status" value="1"/>
</dbReference>
<dbReference type="AlphaFoldDB" id="A0A1G6U0L9"/>
<evidence type="ECO:0000259" key="1">
    <source>
        <dbReference type="PROSITE" id="PS51820"/>
    </source>
</evidence>
<dbReference type="STRING" id="1285928.SAMN04487894_108103"/>
<dbReference type="InterPro" id="IPR033433">
    <property type="entry name" value="GtaA_N"/>
</dbReference>
<proteinExistence type="predicted"/>
<dbReference type="PROSITE" id="PS51820">
    <property type="entry name" value="PA14"/>
    <property type="match status" value="1"/>
</dbReference>
<dbReference type="Gene3D" id="2.60.120.260">
    <property type="entry name" value="Galactose-binding domain-like"/>
    <property type="match status" value="1"/>
</dbReference>
<dbReference type="PANTHER" id="PTHR31987">
    <property type="entry name" value="GLUTAMINASE A-RELATED"/>
    <property type="match status" value="1"/>
</dbReference>
<dbReference type="InterPro" id="IPR032514">
    <property type="entry name" value="GtaA_central"/>
</dbReference>
<dbReference type="InterPro" id="IPR052743">
    <property type="entry name" value="Glutaminase_GtaA"/>
</dbReference>
<accession>A0A1G6U0L9</accession>
<dbReference type="InterPro" id="IPR008928">
    <property type="entry name" value="6-hairpin_glycosidase_sf"/>
</dbReference>
<dbReference type="SUPFAM" id="SSF49785">
    <property type="entry name" value="Galactose-binding domain-like"/>
    <property type="match status" value="1"/>
</dbReference>
<evidence type="ECO:0000313" key="3">
    <source>
        <dbReference type="Proteomes" id="UP000198757"/>
    </source>
</evidence>
<dbReference type="SUPFAM" id="SSF48208">
    <property type="entry name" value="Six-hairpin glycosidases"/>
    <property type="match status" value="1"/>
</dbReference>
<dbReference type="EMBL" id="FMZO01000008">
    <property type="protein sequence ID" value="SDD34861.1"/>
    <property type="molecule type" value="Genomic_DNA"/>
</dbReference>
<dbReference type="Proteomes" id="UP000198757">
    <property type="component" value="Unassembled WGS sequence"/>
</dbReference>
<dbReference type="InterPro" id="IPR037524">
    <property type="entry name" value="PA14/GLEYA"/>
</dbReference>
<dbReference type="PANTHER" id="PTHR31987:SF1">
    <property type="entry name" value="GLUTAMINASE A"/>
    <property type="match status" value="1"/>
</dbReference>
<feature type="domain" description="PA14" evidence="1">
    <location>
        <begin position="100"/>
        <end position="249"/>
    </location>
</feature>
<reference evidence="3" key="1">
    <citation type="submission" date="2016-10" db="EMBL/GenBank/DDBJ databases">
        <authorList>
            <person name="Varghese N."/>
            <person name="Submissions S."/>
        </authorList>
    </citation>
    <scope>NUCLEOTIDE SEQUENCE [LARGE SCALE GENOMIC DNA]</scope>
    <source>
        <strain evidence="3">DSM 25811 / CCM 8410 / LMG 26954 / E90</strain>
    </source>
</reference>
<evidence type="ECO:0000313" key="2">
    <source>
        <dbReference type="EMBL" id="SDD34861.1"/>
    </source>
</evidence>
<dbReference type="InterPro" id="IPR032515">
    <property type="entry name" value="DUF4964"/>
</dbReference>
<dbReference type="OrthoDB" id="175993at2"/>
<dbReference type="InterPro" id="IPR012341">
    <property type="entry name" value="6hp_glycosidase-like_sf"/>
</dbReference>